<dbReference type="PROSITE" id="PS50181">
    <property type="entry name" value="FBOX"/>
    <property type="match status" value="1"/>
</dbReference>
<dbReference type="Pfam" id="PF00646">
    <property type="entry name" value="F-box"/>
    <property type="match status" value="1"/>
</dbReference>
<organism evidence="2 3">
    <name type="scientific">Dendryphion nanum</name>
    <dbReference type="NCBI Taxonomy" id="256645"/>
    <lineage>
        <taxon>Eukaryota</taxon>
        <taxon>Fungi</taxon>
        <taxon>Dikarya</taxon>
        <taxon>Ascomycota</taxon>
        <taxon>Pezizomycotina</taxon>
        <taxon>Dothideomycetes</taxon>
        <taxon>Pleosporomycetidae</taxon>
        <taxon>Pleosporales</taxon>
        <taxon>Torulaceae</taxon>
        <taxon>Dendryphion</taxon>
    </lineage>
</organism>
<dbReference type="SUPFAM" id="SSF81383">
    <property type="entry name" value="F-box domain"/>
    <property type="match status" value="1"/>
</dbReference>
<evidence type="ECO:0000313" key="2">
    <source>
        <dbReference type="EMBL" id="KAH7139155.1"/>
    </source>
</evidence>
<dbReference type="Proteomes" id="UP000700596">
    <property type="component" value="Unassembled WGS sequence"/>
</dbReference>
<evidence type="ECO:0000259" key="1">
    <source>
        <dbReference type="PROSITE" id="PS50181"/>
    </source>
</evidence>
<proteinExistence type="predicted"/>
<dbReference type="AlphaFoldDB" id="A0A9P9EJ45"/>
<evidence type="ECO:0000313" key="3">
    <source>
        <dbReference type="Proteomes" id="UP000700596"/>
    </source>
</evidence>
<comment type="caution">
    <text evidence="2">The sequence shown here is derived from an EMBL/GenBank/DDBJ whole genome shotgun (WGS) entry which is preliminary data.</text>
</comment>
<protein>
    <recommendedName>
        <fullName evidence="1">F-box domain-containing protein</fullName>
    </recommendedName>
</protein>
<feature type="domain" description="F-box" evidence="1">
    <location>
        <begin position="3"/>
        <end position="51"/>
    </location>
</feature>
<keyword evidence="3" id="KW-1185">Reference proteome</keyword>
<dbReference type="OrthoDB" id="5281164at2759"/>
<dbReference type="EMBL" id="JAGMWT010000001">
    <property type="protein sequence ID" value="KAH7139155.1"/>
    <property type="molecule type" value="Genomic_DNA"/>
</dbReference>
<dbReference type="InterPro" id="IPR036047">
    <property type="entry name" value="F-box-like_dom_sf"/>
</dbReference>
<gene>
    <name evidence="2" type="ORF">B0J11DRAFT_36257</name>
</gene>
<sequence length="190" mass="21725">MGLPPLLSLPPELRQNIIDRLELQDEARLLLTCRSFNQDIKPFILDYFLAAETKEWAITKQLFTCKGCVRFRRLLEFSDEMRKGKKGRNKPNAPTRLCLKCGVRQGLYVAGADVVIMGSRHTVGGSCQLLNVADNAQKICQPCSATGIRHRDRKTEFPDDLHFYNDCEYFSKSYLKDKHIQEIEAGMLDV</sequence>
<accession>A0A9P9EJ45</accession>
<dbReference type="InterPro" id="IPR001810">
    <property type="entry name" value="F-box_dom"/>
</dbReference>
<name>A0A9P9EJ45_9PLEO</name>
<reference evidence="2" key="1">
    <citation type="journal article" date="2021" name="Nat. Commun.">
        <title>Genetic determinants of endophytism in the Arabidopsis root mycobiome.</title>
        <authorList>
            <person name="Mesny F."/>
            <person name="Miyauchi S."/>
            <person name="Thiergart T."/>
            <person name="Pickel B."/>
            <person name="Atanasova L."/>
            <person name="Karlsson M."/>
            <person name="Huettel B."/>
            <person name="Barry K.W."/>
            <person name="Haridas S."/>
            <person name="Chen C."/>
            <person name="Bauer D."/>
            <person name="Andreopoulos W."/>
            <person name="Pangilinan J."/>
            <person name="LaButti K."/>
            <person name="Riley R."/>
            <person name="Lipzen A."/>
            <person name="Clum A."/>
            <person name="Drula E."/>
            <person name="Henrissat B."/>
            <person name="Kohler A."/>
            <person name="Grigoriev I.V."/>
            <person name="Martin F.M."/>
            <person name="Hacquard S."/>
        </authorList>
    </citation>
    <scope>NUCLEOTIDE SEQUENCE</scope>
    <source>
        <strain evidence="2">MPI-CAGE-CH-0243</strain>
    </source>
</reference>